<dbReference type="PIRSF" id="PIRSF032038">
    <property type="entry name" value="UCP023238"/>
    <property type="match status" value="1"/>
</dbReference>
<name>A0ABN1B0K5_9SPHN</name>
<evidence type="ECO:0000313" key="2">
    <source>
        <dbReference type="EMBL" id="GAA0487779.1"/>
    </source>
</evidence>
<dbReference type="EMBL" id="BAAAEM010000003">
    <property type="protein sequence ID" value="GAA0487779.1"/>
    <property type="molecule type" value="Genomic_DNA"/>
</dbReference>
<feature type="chain" id="PRO_5046374645" description="Secreted protein" evidence="1">
    <location>
        <begin position="29"/>
        <end position="187"/>
    </location>
</feature>
<gene>
    <name evidence="2" type="ORF">GCM10009096_33370</name>
</gene>
<dbReference type="RefSeq" id="WP_229955845.1">
    <property type="nucleotide sequence ID" value="NZ_BAAAEM010000003.1"/>
</dbReference>
<comment type="caution">
    <text evidence="2">The sequence shown here is derived from an EMBL/GenBank/DDBJ whole genome shotgun (WGS) entry which is preliminary data.</text>
</comment>
<sequence length="187" mass="20278">MNDVKIKRSTIYSALICASLAFGAPTMAADKDKTVSTPPAIYTDLVACKNISDAEQRLACFDEKVAALETAQSNNEVVIADRKQVREARRGLFGLSLPRIKLFDGGGDEGDQINQIEGKIASARAARGGKWTIKLEDGATWQQTQPPRSTSRRPKVGDSIVIKRGSLGSFVAKVNDGRAFKVKRIVN</sequence>
<evidence type="ECO:0008006" key="4">
    <source>
        <dbReference type="Google" id="ProtNLM"/>
    </source>
</evidence>
<reference evidence="2 3" key="1">
    <citation type="journal article" date="2019" name="Int. J. Syst. Evol. Microbiol.">
        <title>The Global Catalogue of Microorganisms (GCM) 10K type strain sequencing project: providing services to taxonomists for standard genome sequencing and annotation.</title>
        <authorList>
            <consortium name="The Broad Institute Genomics Platform"/>
            <consortium name="The Broad Institute Genome Sequencing Center for Infectious Disease"/>
            <person name="Wu L."/>
            <person name="Ma J."/>
        </authorList>
    </citation>
    <scope>NUCLEOTIDE SEQUENCE [LARGE SCALE GENOMIC DNA]</scope>
    <source>
        <strain evidence="2 3">JCM 14162</strain>
    </source>
</reference>
<proteinExistence type="predicted"/>
<evidence type="ECO:0000256" key="1">
    <source>
        <dbReference type="SAM" id="SignalP"/>
    </source>
</evidence>
<organism evidence="2 3">
    <name type="scientific">Parasphingorhabdus litoris</name>
    <dbReference type="NCBI Taxonomy" id="394733"/>
    <lineage>
        <taxon>Bacteria</taxon>
        <taxon>Pseudomonadati</taxon>
        <taxon>Pseudomonadota</taxon>
        <taxon>Alphaproteobacteria</taxon>
        <taxon>Sphingomonadales</taxon>
        <taxon>Sphingomonadaceae</taxon>
        <taxon>Parasphingorhabdus</taxon>
    </lineage>
</organism>
<keyword evidence="3" id="KW-1185">Reference proteome</keyword>
<dbReference type="Proteomes" id="UP001500713">
    <property type="component" value="Unassembled WGS sequence"/>
</dbReference>
<keyword evidence="1" id="KW-0732">Signal</keyword>
<dbReference type="InterPro" id="IPR016987">
    <property type="entry name" value="UCP023238"/>
</dbReference>
<feature type="signal peptide" evidence="1">
    <location>
        <begin position="1"/>
        <end position="28"/>
    </location>
</feature>
<protein>
    <recommendedName>
        <fullName evidence="4">Secreted protein</fullName>
    </recommendedName>
</protein>
<evidence type="ECO:0000313" key="3">
    <source>
        <dbReference type="Proteomes" id="UP001500713"/>
    </source>
</evidence>
<accession>A0ABN1B0K5</accession>